<evidence type="ECO:0000313" key="2">
    <source>
        <dbReference type="Proteomes" id="UP001610100"/>
    </source>
</evidence>
<evidence type="ECO:0000313" key="1">
    <source>
        <dbReference type="EMBL" id="MFH6770385.1"/>
    </source>
</evidence>
<sequence>MSKHFLIILLTILFFNCNEHKKQSKTLVKEIEKAKKTDGKTDSIINLHKEKFADKNVVERYFPKENEITEFDTIIAAKNLKISIENKTLDTYVTNEFESQGTKYIDKYRDYEKHLIINLANQRILDTVFNKKDFDSLAGQDFLKIANFHAYWFNKMENDTLEFFGVISKPETDISFAFYHFFDLKSRTFEIKEFVDEKM</sequence>
<dbReference type="EMBL" id="JBAWKB010000001">
    <property type="protein sequence ID" value="MFH6770385.1"/>
    <property type="molecule type" value="Genomic_DNA"/>
</dbReference>
<dbReference type="RefSeq" id="WP_344738514.1">
    <property type="nucleotide sequence ID" value="NZ_BAABAY010000001.1"/>
</dbReference>
<protein>
    <submittedName>
        <fullName evidence="1">DUF4738 domain-containing protein</fullName>
    </submittedName>
</protein>
<dbReference type="Gene3D" id="2.40.128.510">
    <property type="entry name" value="Protein of unknown function DUF4738"/>
    <property type="match status" value="1"/>
</dbReference>
<dbReference type="Pfam" id="PF15889">
    <property type="entry name" value="DUF4738"/>
    <property type="match status" value="1"/>
</dbReference>
<keyword evidence="2" id="KW-1185">Reference proteome</keyword>
<organism evidence="1 2">
    <name type="scientific">Gaetbulibacter aestuarii</name>
    <dbReference type="NCBI Taxonomy" id="1502358"/>
    <lineage>
        <taxon>Bacteria</taxon>
        <taxon>Pseudomonadati</taxon>
        <taxon>Bacteroidota</taxon>
        <taxon>Flavobacteriia</taxon>
        <taxon>Flavobacteriales</taxon>
        <taxon>Flavobacteriaceae</taxon>
        <taxon>Gaetbulibacter</taxon>
    </lineage>
</organism>
<proteinExistence type="predicted"/>
<accession>A0ABW7MUZ2</accession>
<name>A0ABW7MUZ2_9FLAO</name>
<comment type="caution">
    <text evidence="1">The sequence shown here is derived from an EMBL/GenBank/DDBJ whole genome shotgun (WGS) entry which is preliminary data.</text>
</comment>
<gene>
    <name evidence="1" type="ORF">V8G58_00450</name>
</gene>
<reference evidence="1 2" key="1">
    <citation type="submission" date="2024-02" db="EMBL/GenBank/DDBJ databases">
        <title>A Gaetbulibacter species isolated from tidal flats and genomic insights of their niches.</title>
        <authorList>
            <person name="Ye Y."/>
        </authorList>
    </citation>
    <scope>NUCLEOTIDE SEQUENCE [LARGE SCALE GENOMIC DNA]</scope>
    <source>
        <strain evidence="1 2">KYW382</strain>
    </source>
</reference>
<dbReference type="Proteomes" id="UP001610100">
    <property type="component" value="Unassembled WGS sequence"/>
</dbReference>
<dbReference type="InterPro" id="IPR031762">
    <property type="entry name" value="DUF4738"/>
</dbReference>